<dbReference type="SUPFAM" id="SSF52540">
    <property type="entry name" value="P-loop containing nucleoside triphosphate hydrolases"/>
    <property type="match status" value="1"/>
</dbReference>
<dbReference type="Pfam" id="PF05707">
    <property type="entry name" value="Zot"/>
    <property type="match status" value="2"/>
</dbReference>
<gene>
    <name evidence="3" type="ORF">H9646_12135</name>
</gene>
<protein>
    <recommendedName>
        <fullName evidence="2">Zona occludens toxin N-terminal domain-containing protein</fullName>
    </recommendedName>
</protein>
<evidence type="ECO:0000313" key="4">
    <source>
        <dbReference type="Proteomes" id="UP000634919"/>
    </source>
</evidence>
<dbReference type="InterPro" id="IPR027417">
    <property type="entry name" value="P-loop_NTPase"/>
</dbReference>
<sequence length="343" mass="37688">MITLITGVPGSGKTLYTVSDIVKKLIGTFVVEIDDDENEITHPRTIFTNINGLKLEHELIDGGATGGLANWHQWAQPGSQIVFDEVQKVWPIRPNGSKVPDCIQALDTHRHMGVDLVLMTQTINNMDRHLQGLVGRHLHIRRIGNLPIAIIYEWDHCSRSLMYSKAFSKRVWWYNKSDYKLYKSAKVHTKVARKSPTIMYLFLASLVGLAFAVPSAWGKFSGVFWPEEKQQVAQASTIKSVPAPTADKPAPASPAPAVPSPAPEPAKPLLAGCIATAARCLCFTDKGEQVQPEPGYCKAHTAPQKAVLTGGGVDWYPDPRPPAKAPEPQWTGTVVGTQKGWQF</sequence>
<organism evidence="3 4">
    <name type="scientific">Comamonas avium</name>
    <dbReference type="NCBI Taxonomy" id="2762231"/>
    <lineage>
        <taxon>Bacteria</taxon>
        <taxon>Pseudomonadati</taxon>
        <taxon>Pseudomonadota</taxon>
        <taxon>Betaproteobacteria</taxon>
        <taxon>Burkholderiales</taxon>
        <taxon>Comamonadaceae</taxon>
        <taxon>Comamonas</taxon>
    </lineage>
</organism>
<name>A0ABR8SCM3_9BURK</name>
<evidence type="ECO:0000259" key="2">
    <source>
        <dbReference type="Pfam" id="PF05707"/>
    </source>
</evidence>
<proteinExistence type="predicted"/>
<feature type="domain" description="Zona occludens toxin N-terminal" evidence="2">
    <location>
        <begin position="69"/>
        <end position="186"/>
    </location>
</feature>
<accession>A0ABR8SCM3</accession>
<feature type="compositionally biased region" description="Pro residues" evidence="1">
    <location>
        <begin position="251"/>
        <end position="263"/>
    </location>
</feature>
<evidence type="ECO:0000313" key="3">
    <source>
        <dbReference type="EMBL" id="MBD7961236.1"/>
    </source>
</evidence>
<comment type="caution">
    <text evidence="3">The sequence shown here is derived from an EMBL/GenBank/DDBJ whole genome shotgun (WGS) entry which is preliminary data.</text>
</comment>
<feature type="domain" description="Zona occludens toxin N-terminal" evidence="2">
    <location>
        <begin position="1"/>
        <end position="56"/>
    </location>
</feature>
<dbReference type="Proteomes" id="UP000634919">
    <property type="component" value="Unassembled WGS sequence"/>
</dbReference>
<dbReference type="EMBL" id="JACSQK010000005">
    <property type="protein sequence ID" value="MBD7961236.1"/>
    <property type="molecule type" value="Genomic_DNA"/>
</dbReference>
<dbReference type="RefSeq" id="WP_191723617.1">
    <property type="nucleotide sequence ID" value="NZ_JACSQK010000005.1"/>
</dbReference>
<evidence type="ECO:0000256" key="1">
    <source>
        <dbReference type="SAM" id="MobiDB-lite"/>
    </source>
</evidence>
<reference evidence="3 4" key="1">
    <citation type="submission" date="2020-08" db="EMBL/GenBank/DDBJ databases">
        <title>A Genomic Blueprint of the Chicken Gut Microbiome.</title>
        <authorList>
            <person name="Gilroy R."/>
            <person name="Ravi A."/>
            <person name="Getino M."/>
            <person name="Pursley I."/>
            <person name="Horton D.L."/>
            <person name="Alikhan N.-F."/>
            <person name="Baker D."/>
            <person name="Gharbi K."/>
            <person name="Hall N."/>
            <person name="Watson M."/>
            <person name="Adriaenssens E.M."/>
            <person name="Foster-Nyarko E."/>
            <person name="Jarju S."/>
            <person name="Secka A."/>
            <person name="Antonio M."/>
            <person name="Oren A."/>
            <person name="Chaudhuri R."/>
            <person name="La Ragione R.M."/>
            <person name="Hildebrand F."/>
            <person name="Pallen M.J."/>
        </authorList>
    </citation>
    <scope>NUCLEOTIDE SEQUENCE [LARGE SCALE GENOMIC DNA]</scope>
    <source>
        <strain evidence="3 4">Sa2CVA6</strain>
    </source>
</reference>
<dbReference type="InterPro" id="IPR008900">
    <property type="entry name" value="Zot_N"/>
</dbReference>
<feature type="region of interest" description="Disordered" evidence="1">
    <location>
        <begin position="242"/>
        <end position="263"/>
    </location>
</feature>
<dbReference type="Gene3D" id="3.40.50.300">
    <property type="entry name" value="P-loop containing nucleotide triphosphate hydrolases"/>
    <property type="match status" value="1"/>
</dbReference>
<keyword evidence="4" id="KW-1185">Reference proteome</keyword>